<reference evidence="2 3" key="1">
    <citation type="submission" date="2016-10" db="EMBL/GenBank/DDBJ databases">
        <authorList>
            <person name="de Groot N.N."/>
        </authorList>
    </citation>
    <scope>NUCLEOTIDE SEQUENCE [LARGE SCALE GENOMIC DNA]</scope>
    <source>
        <strain evidence="2 3">DSM 16077</strain>
    </source>
</reference>
<evidence type="ECO:0000313" key="3">
    <source>
        <dbReference type="Proteomes" id="UP000199759"/>
    </source>
</evidence>
<dbReference type="Pfam" id="PF13417">
    <property type="entry name" value="GST_N_3"/>
    <property type="match status" value="1"/>
</dbReference>
<dbReference type="Gene3D" id="1.20.1050.10">
    <property type="match status" value="1"/>
</dbReference>
<dbReference type="SUPFAM" id="SSF52833">
    <property type="entry name" value="Thioredoxin-like"/>
    <property type="match status" value="1"/>
</dbReference>
<accession>A0A1G9RXS9</accession>
<dbReference type="EMBL" id="FNHG01000008">
    <property type="protein sequence ID" value="SDM28036.1"/>
    <property type="molecule type" value="Genomic_DNA"/>
</dbReference>
<feature type="domain" description="GST N-terminal" evidence="1">
    <location>
        <begin position="5"/>
        <end position="83"/>
    </location>
</feature>
<name>A0A1G9RXS9_9PROT</name>
<organism evidence="2 3">
    <name type="scientific">Maricaulis salignorans</name>
    <dbReference type="NCBI Taxonomy" id="144026"/>
    <lineage>
        <taxon>Bacteria</taxon>
        <taxon>Pseudomonadati</taxon>
        <taxon>Pseudomonadota</taxon>
        <taxon>Alphaproteobacteria</taxon>
        <taxon>Maricaulales</taxon>
        <taxon>Maricaulaceae</taxon>
        <taxon>Maricaulis</taxon>
    </lineage>
</organism>
<protein>
    <submittedName>
        <fullName evidence="2">Glutathione S-transferase, N-terminal domain</fullName>
    </submittedName>
</protein>
<keyword evidence="2" id="KW-0808">Transferase</keyword>
<proteinExistence type="predicted"/>
<gene>
    <name evidence="2" type="ORF">SAMN04488568_10833</name>
</gene>
<dbReference type="InterPro" id="IPR004045">
    <property type="entry name" value="Glutathione_S-Trfase_N"/>
</dbReference>
<evidence type="ECO:0000259" key="1">
    <source>
        <dbReference type="Pfam" id="PF13417"/>
    </source>
</evidence>
<dbReference type="SUPFAM" id="SSF47616">
    <property type="entry name" value="GST C-terminal domain-like"/>
    <property type="match status" value="1"/>
</dbReference>
<dbReference type="InterPro" id="IPR036249">
    <property type="entry name" value="Thioredoxin-like_sf"/>
</dbReference>
<sequence>MTYTLIGTAVSLYTGKVRGYLRWKNVAFREQLSTVEAYKSVILPRIGWPVVPVLLHDDGSARGRAVQDTTEIIDYVEAHEPGPSVYPDGPVQKLAALILELFGDEWLVIPAMHYRWAYNRDFAQAEFGATSYPDLPPEERLAAVQKSVDFFSGALPVLGIAPDSVAAVEASFEAFLAAFEAHLEQHDFLFGSRPSIGDYGFLGPLYAHLLRDPASGEIMERLAPRVADWARRTHAPQHALTGDFLEDDDIPPTLMPMLEMFAAQQLPVLLGTARALAEWSEENPDASELPRIFGFNKAMIGHGDTVVETDRAIFPYPLWMLQRVTDHLAGLDGEARQSAEKMLRSIGAAKLIGFELPIRLKRENYKLVRG</sequence>
<dbReference type="GO" id="GO:0016740">
    <property type="term" value="F:transferase activity"/>
    <property type="evidence" value="ECO:0007669"/>
    <property type="project" value="UniProtKB-KW"/>
</dbReference>
<dbReference type="RefSeq" id="WP_091769496.1">
    <property type="nucleotide sequence ID" value="NZ_FNHG01000008.1"/>
</dbReference>
<dbReference type="Gene3D" id="3.40.30.10">
    <property type="entry name" value="Glutaredoxin"/>
    <property type="match status" value="1"/>
</dbReference>
<dbReference type="OrthoDB" id="7054557at2"/>
<keyword evidence="3" id="KW-1185">Reference proteome</keyword>
<dbReference type="AlphaFoldDB" id="A0A1G9RXS9"/>
<dbReference type="InterPro" id="IPR036282">
    <property type="entry name" value="Glutathione-S-Trfase_C_sf"/>
</dbReference>
<dbReference type="Pfam" id="PF13410">
    <property type="entry name" value="GST_C_2"/>
    <property type="match status" value="1"/>
</dbReference>
<evidence type="ECO:0000313" key="2">
    <source>
        <dbReference type="EMBL" id="SDM28036.1"/>
    </source>
</evidence>
<dbReference type="Proteomes" id="UP000199759">
    <property type="component" value="Unassembled WGS sequence"/>
</dbReference>
<dbReference type="STRING" id="144026.SAMN04488568_10833"/>